<keyword evidence="1" id="KW-1185">Reference proteome</keyword>
<organism evidence="1 2">
    <name type="scientific">Romanomermis culicivorax</name>
    <name type="common">Nematode worm</name>
    <dbReference type="NCBI Taxonomy" id="13658"/>
    <lineage>
        <taxon>Eukaryota</taxon>
        <taxon>Metazoa</taxon>
        <taxon>Ecdysozoa</taxon>
        <taxon>Nematoda</taxon>
        <taxon>Enoplea</taxon>
        <taxon>Dorylaimia</taxon>
        <taxon>Mermithida</taxon>
        <taxon>Mermithoidea</taxon>
        <taxon>Mermithidae</taxon>
        <taxon>Romanomermis</taxon>
    </lineage>
</organism>
<reference evidence="2" key="1">
    <citation type="submission" date="2022-11" db="UniProtKB">
        <authorList>
            <consortium name="WormBaseParasite"/>
        </authorList>
    </citation>
    <scope>IDENTIFICATION</scope>
</reference>
<protein>
    <submittedName>
        <fullName evidence="2">Uncharacterized protein</fullName>
    </submittedName>
</protein>
<dbReference type="Proteomes" id="UP000887565">
    <property type="component" value="Unplaced"/>
</dbReference>
<dbReference type="AlphaFoldDB" id="A0A915IZN0"/>
<accession>A0A915IZN0</accession>
<dbReference type="WBParaSite" id="nRc.2.0.1.t18892-RA">
    <property type="protein sequence ID" value="nRc.2.0.1.t18892-RA"/>
    <property type="gene ID" value="nRc.2.0.1.g18892"/>
</dbReference>
<proteinExistence type="predicted"/>
<sequence>HFWGSKRKIFSALGAVNPYSINYLYLPRTRADSIRMCDGLVAKNSIRRKAKKKCRRSKSVDDQKSVDDVNAQYFHCVKI</sequence>
<name>A0A915IZN0_ROMCU</name>
<evidence type="ECO:0000313" key="2">
    <source>
        <dbReference type="WBParaSite" id="nRc.2.0.1.t18892-RA"/>
    </source>
</evidence>
<evidence type="ECO:0000313" key="1">
    <source>
        <dbReference type="Proteomes" id="UP000887565"/>
    </source>
</evidence>